<dbReference type="Gene3D" id="1.10.10.60">
    <property type="entry name" value="Homeodomain-like"/>
    <property type="match status" value="1"/>
</dbReference>
<keyword evidence="1" id="KW-0539">Nucleus</keyword>
<keyword evidence="1" id="KW-0238">DNA-binding</keyword>
<dbReference type="Proteomes" id="UP000527355">
    <property type="component" value="Unassembled WGS sequence"/>
</dbReference>
<evidence type="ECO:0000256" key="1">
    <source>
        <dbReference type="PROSITE-ProRule" id="PRU00108"/>
    </source>
</evidence>
<dbReference type="InterPro" id="IPR009057">
    <property type="entry name" value="Homeodomain-like_sf"/>
</dbReference>
<dbReference type="PROSITE" id="PS50071">
    <property type="entry name" value="HOMEOBOX_2"/>
    <property type="match status" value="1"/>
</dbReference>
<reference evidence="4 5" key="1">
    <citation type="journal article" date="2020" name="Nature">
        <title>Six reference-quality genomes reveal evolution of bat adaptations.</title>
        <authorList>
            <person name="Jebb D."/>
            <person name="Huang Z."/>
            <person name="Pippel M."/>
            <person name="Hughes G.M."/>
            <person name="Lavrichenko K."/>
            <person name="Devanna P."/>
            <person name="Winkler S."/>
            <person name="Jermiin L.S."/>
            <person name="Skirmuntt E.C."/>
            <person name="Katzourakis A."/>
            <person name="Burkitt-Gray L."/>
            <person name="Ray D.A."/>
            <person name="Sullivan K.A.M."/>
            <person name="Roscito J.G."/>
            <person name="Kirilenko B.M."/>
            <person name="Davalos L.M."/>
            <person name="Corthals A.P."/>
            <person name="Power M.L."/>
            <person name="Jones G."/>
            <person name="Ransome R.D."/>
            <person name="Dechmann D.K.N."/>
            <person name="Locatelli A.G."/>
            <person name="Puechmaille S.J."/>
            <person name="Fedrigo O."/>
            <person name="Jarvis E.D."/>
            <person name="Hiller M."/>
            <person name="Vernes S.C."/>
            <person name="Myers E.W."/>
            <person name="Teeling E.C."/>
        </authorList>
    </citation>
    <scope>NUCLEOTIDE SEQUENCE [LARGE SCALE GENOMIC DNA]</scope>
    <source>
        <strain evidence="4">MMyoMyo1</strain>
        <tissue evidence="4">Flight muscle</tissue>
    </source>
</reference>
<dbReference type="AlphaFoldDB" id="A0A7J7WHY8"/>
<comment type="caution">
    <text evidence="4">The sequence shown here is derived from an EMBL/GenBank/DDBJ whole genome shotgun (WGS) entry which is preliminary data.</text>
</comment>
<feature type="domain" description="Homeobox" evidence="3">
    <location>
        <begin position="13"/>
        <end position="45"/>
    </location>
</feature>
<protein>
    <recommendedName>
        <fullName evidence="3">Homeobox domain-containing protein</fullName>
    </recommendedName>
</protein>
<name>A0A7J7WHY8_MYOMY</name>
<dbReference type="SUPFAM" id="SSF46689">
    <property type="entry name" value="Homeodomain-like"/>
    <property type="match status" value="1"/>
</dbReference>
<dbReference type="GO" id="GO:0003677">
    <property type="term" value="F:DNA binding"/>
    <property type="evidence" value="ECO:0007669"/>
    <property type="project" value="UniProtKB-UniRule"/>
</dbReference>
<comment type="subcellular location">
    <subcellularLocation>
        <location evidence="1">Nucleus</location>
    </subcellularLocation>
</comment>
<evidence type="ECO:0000313" key="4">
    <source>
        <dbReference type="EMBL" id="KAF6336993.1"/>
    </source>
</evidence>
<accession>A0A7J7WHY8</accession>
<dbReference type="InterPro" id="IPR001356">
    <property type="entry name" value="HD"/>
</dbReference>
<dbReference type="GO" id="GO:0005634">
    <property type="term" value="C:nucleus"/>
    <property type="evidence" value="ECO:0007669"/>
    <property type="project" value="UniProtKB-SubCell"/>
</dbReference>
<feature type="DNA-binding region" description="Homeobox" evidence="1">
    <location>
        <begin position="15"/>
        <end position="46"/>
    </location>
</feature>
<keyword evidence="1" id="KW-0371">Homeobox</keyword>
<evidence type="ECO:0000259" key="3">
    <source>
        <dbReference type="PROSITE" id="PS50071"/>
    </source>
</evidence>
<sequence>MSISIPSRVTGISEEAEEELAKKRGIPVSQVSNWFGSKQIRYKKNIGKFEEEENIYAVRTALPVTPPRATAAPAPDTHFLRRLWRFFPSFRIRRHVSADAQAQRRSLPCFPGGVTLTLDGPEAKEITSGRPDGQPSGSEGERGWREAMTLSSVTAPTEDQGAFVLTLPTDLTPQGHRVGAQR</sequence>
<dbReference type="EMBL" id="JABWUV010000008">
    <property type="protein sequence ID" value="KAF6336993.1"/>
    <property type="molecule type" value="Genomic_DNA"/>
</dbReference>
<feature type="region of interest" description="Disordered" evidence="2">
    <location>
        <begin position="120"/>
        <end position="157"/>
    </location>
</feature>
<organism evidence="4 5">
    <name type="scientific">Myotis myotis</name>
    <name type="common">Greater mouse-eared bat</name>
    <name type="synonym">Vespertilio myotis</name>
    <dbReference type="NCBI Taxonomy" id="51298"/>
    <lineage>
        <taxon>Eukaryota</taxon>
        <taxon>Metazoa</taxon>
        <taxon>Chordata</taxon>
        <taxon>Craniata</taxon>
        <taxon>Vertebrata</taxon>
        <taxon>Euteleostomi</taxon>
        <taxon>Mammalia</taxon>
        <taxon>Eutheria</taxon>
        <taxon>Laurasiatheria</taxon>
        <taxon>Chiroptera</taxon>
        <taxon>Yangochiroptera</taxon>
        <taxon>Vespertilionidae</taxon>
        <taxon>Myotis</taxon>
    </lineage>
</organism>
<evidence type="ECO:0000256" key="2">
    <source>
        <dbReference type="SAM" id="MobiDB-lite"/>
    </source>
</evidence>
<gene>
    <name evidence="4" type="ORF">mMyoMyo1_012175</name>
</gene>
<proteinExistence type="predicted"/>
<keyword evidence="5" id="KW-1185">Reference proteome</keyword>
<evidence type="ECO:0000313" key="5">
    <source>
        <dbReference type="Proteomes" id="UP000527355"/>
    </source>
</evidence>